<feature type="region of interest" description="Disordered" evidence="1">
    <location>
        <begin position="1"/>
        <end position="61"/>
    </location>
</feature>
<sequence>MNSSSSDIKLKRSLEDSQDSATKKFAGHQLPPSKIGNSSSEPEMSQASSPPQLCGSVGDGDDKNVKLKPYTTVILYDESNDELKTLTLEGESLPENEESPKIINATLSQDETNKTPEDVKFENCISKPTNEDIEKTDLNKLYFIKYPLLVLSEPYSNNDQIDTPNFIFSCICWMLSCRPEAAEVIDITHMDTPERAKELQSNLILCQNTLFYAMAGCMALGKEVSELSANQETTHYLYKRWTTMSRIIRAENIFETNDASFTKAISSIIKFQEWIKTMPQTRAWIIQEVLKSNRTFPFREAVAQIKMIWSFCRMKTLQIMMKFISRNWSPLLLEPIAAQAELFKKAYMDLEKKSGNNFEYLGVMCDPTLQAFKPKQYGDLYYAAMQTAQLNKELGPQGFCKKNNVTTVVKKKTIDRCCAKLSFKKYELTPEVREILQRLGKVIPADFKLPD</sequence>
<evidence type="ECO:0000256" key="1">
    <source>
        <dbReference type="SAM" id="MobiDB-lite"/>
    </source>
</evidence>
<dbReference type="SUPFAM" id="SSF101399">
    <property type="entry name" value="P40 nucleoprotein"/>
    <property type="match status" value="1"/>
</dbReference>
<feature type="compositionally biased region" description="Low complexity" evidence="1">
    <location>
        <begin position="38"/>
        <end position="52"/>
    </location>
</feature>
<dbReference type="Gene3D" id="1.10.3050.10">
    <property type="entry name" value="borna disease virus nucleoprotein, domain 2"/>
    <property type="match status" value="1"/>
</dbReference>
<dbReference type="InterPro" id="IPR015970">
    <property type="entry name" value="P40_nucleoprot_sub2_BD-vir"/>
</dbReference>
<dbReference type="InterPro" id="IPR036260">
    <property type="entry name" value="P40_nucleoprot_sf_BD-vir"/>
</dbReference>
<dbReference type="Proteomes" id="UP000639338">
    <property type="component" value="Unassembled WGS sequence"/>
</dbReference>
<organism evidence="2 3">
    <name type="scientific">Aphidius gifuensis</name>
    <name type="common">Parasitoid wasp</name>
    <dbReference type="NCBI Taxonomy" id="684658"/>
    <lineage>
        <taxon>Eukaryota</taxon>
        <taxon>Metazoa</taxon>
        <taxon>Ecdysozoa</taxon>
        <taxon>Arthropoda</taxon>
        <taxon>Hexapoda</taxon>
        <taxon>Insecta</taxon>
        <taxon>Pterygota</taxon>
        <taxon>Neoptera</taxon>
        <taxon>Endopterygota</taxon>
        <taxon>Hymenoptera</taxon>
        <taxon>Apocrita</taxon>
        <taxon>Ichneumonoidea</taxon>
        <taxon>Braconidae</taxon>
        <taxon>Aphidiinae</taxon>
        <taxon>Aphidius</taxon>
    </lineage>
</organism>
<name>A0A834XMQ6_APHGI</name>
<dbReference type="AlphaFoldDB" id="A0A834XMQ6"/>
<proteinExistence type="predicted"/>
<protein>
    <submittedName>
        <fullName evidence="2">Uncharacterized protein</fullName>
    </submittedName>
</protein>
<dbReference type="OrthoDB" id="7369259at2759"/>
<evidence type="ECO:0000313" key="3">
    <source>
        <dbReference type="Proteomes" id="UP000639338"/>
    </source>
</evidence>
<dbReference type="Pfam" id="PF06407">
    <property type="entry name" value="BDV_P40"/>
    <property type="match status" value="1"/>
</dbReference>
<keyword evidence="3" id="KW-1185">Reference proteome</keyword>
<reference evidence="2 3" key="1">
    <citation type="submission" date="2020-08" db="EMBL/GenBank/DDBJ databases">
        <title>Aphidius gifuensis genome sequencing and assembly.</title>
        <authorList>
            <person name="Du Z."/>
        </authorList>
    </citation>
    <scope>NUCLEOTIDE SEQUENCE [LARGE SCALE GENOMIC DNA]</scope>
    <source>
        <strain evidence="2">YNYX2018</strain>
        <tissue evidence="2">Adults</tissue>
    </source>
</reference>
<dbReference type="EMBL" id="JACMRX010000006">
    <property type="protein sequence ID" value="KAF7988120.1"/>
    <property type="molecule type" value="Genomic_DNA"/>
</dbReference>
<accession>A0A834XMQ6</accession>
<dbReference type="InterPro" id="IPR009441">
    <property type="entry name" value="P40_nucleoprot_BD-vir"/>
</dbReference>
<gene>
    <name evidence="2" type="ORF">HCN44_007614</name>
</gene>
<evidence type="ECO:0000313" key="2">
    <source>
        <dbReference type="EMBL" id="KAF7988120.1"/>
    </source>
</evidence>
<comment type="caution">
    <text evidence="2">The sequence shown here is derived from an EMBL/GenBank/DDBJ whole genome shotgun (WGS) entry which is preliminary data.</text>
</comment>